<dbReference type="EMBL" id="GAMC01004567">
    <property type="protein sequence ID" value="JAC01989.1"/>
    <property type="molecule type" value="mRNA"/>
</dbReference>
<reference evidence="2" key="2">
    <citation type="journal article" date="2014" name="BMC Genomics">
        <title>A genomic perspective to assessing quality of mass-reared SIT flies used in Mediterranean fruit fly (Ceratitis capitata) eradication in California.</title>
        <authorList>
            <person name="Calla B."/>
            <person name="Hall B."/>
            <person name="Hou S."/>
            <person name="Geib S.M."/>
        </authorList>
    </citation>
    <scope>NUCLEOTIDE SEQUENCE</scope>
</reference>
<accession>W8BZ87</accession>
<dbReference type="Pfam" id="PF00022">
    <property type="entry name" value="Actin"/>
    <property type="match status" value="1"/>
</dbReference>
<dbReference type="CDD" id="cd10206">
    <property type="entry name" value="ASKHA_NBD_Arp8-like"/>
    <property type="match status" value="1"/>
</dbReference>
<dbReference type="SMART" id="SM00268">
    <property type="entry name" value="ACTIN"/>
    <property type="match status" value="1"/>
</dbReference>
<reference evidence="2" key="1">
    <citation type="submission" date="2013-07" db="EMBL/GenBank/DDBJ databases">
        <authorList>
            <person name="Geib S."/>
        </authorList>
    </citation>
    <scope>NUCLEOTIDE SEQUENCE</scope>
</reference>
<dbReference type="InterPro" id="IPR043129">
    <property type="entry name" value="ATPase_NBD"/>
</dbReference>
<dbReference type="SUPFAM" id="SSF53067">
    <property type="entry name" value="Actin-like ATPase domain"/>
    <property type="match status" value="2"/>
</dbReference>
<organism evidence="2">
    <name type="scientific">Ceratitis capitata</name>
    <name type="common">Mediterranean fruit fly</name>
    <name type="synonym">Tephritis capitata</name>
    <dbReference type="NCBI Taxonomy" id="7213"/>
    <lineage>
        <taxon>Eukaryota</taxon>
        <taxon>Metazoa</taxon>
        <taxon>Ecdysozoa</taxon>
        <taxon>Arthropoda</taxon>
        <taxon>Hexapoda</taxon>
        <taxon>Insecta</taxon>
        <taxon>Pterygota</taxon>
        <taxon>Neoptera</taxon>
        <taxon>Endopterygota</taxon>
        <taxon>Diptera</taxon>
        <taxon>Brachycera</taxon>
        <taxon>Muscomorpha</taxon>
        <taxon>Tephritoidea</taxon>
        <taxon>Tephritidae</taxon>
        <taxon>Ceratitis</taxon>
        <taxon>Ceratitis</taxon>
    </lineage>
</organism>
<dbReference type="PANTHER" id="PTHR11937">
    <property type="entry name" value="ACTIN"/>
    <property type="match status" value="1"/>
</dbReference>
<dbReference type="AlphaFoldDB" id="W8BZ87"/>
<evidence type="ECO:0000313" key="2">
    <source>
        <dbReference type="EMBL" id="JAC01989.1"/>
    </source>
</evidence>
<dbReference type="EMBL" id="GAMC01004569">
    <property type="protein sequence ID" value="JAC01987.1"/>
    <property type="molecule type" value="mRNA"/>
</dbReference>
<proteinExistence type="evidence at transcript level"/>
<dbReference type="GeneID" id="101459842"/>
<dbReference type="InterPro" id="IPR004000">
    <property type="entry name" value="Actin"/>
</dbReference>
<gene>
    <name evidence="2" type="primary">ARP8</name>
</gene>
<dbReference type="OrthoDB" id="5572108at2759"/>
<comment type="similarity">
    <text evidence="1">Belongs to the actin family.</text>
</comment>
<dbReference type="KEGG" id="ccat:101459842"/>
<dbReference type="Gene3D" id="3.90.640.10">
    <property type="entry name" value="Actin, Chain A, domain 4"/>
    <property type="match status" value="1"/>
</dbReference>
<dbReference type="CTD" id="32769"/>
<evidence type="ECO:0000256" key="1">
    <source>
        <dbReference type="RuleBase" id="RU000487"/>
    </source>
</evidence>
<name>W8BZ87_CERCA</name>
<dbReference type="Gene3D" id="3.30.420.40">
    <property type="match status" value="2"/>
</dbReference>
<sequence>MHAQRIIIIHPGSLYLRIGRASDLNPITLLHAVAYRRRNNKSSQEHKDALLPHVQNSTDTLAEFEEQRLQVSHSIQSYAPPNETNERSAKRLRIATPPQQIATFNRRSIPECIAEGENCERIKNKSNNSIECEKLFDKDILMLREEETYAYNIHFPMRRGELNIHKGVGGSTAAVISNMETIWSYALNEHLNIKRDSLPQYSAVLVTSDIYNRSHLRELTTLLLQRLRFRSCFLLQDHVAATFGAGLSYACVVDIGDQKCSISCVEDGISHPETRVRLSYGGGDVTQVFLNLLRKCSFPYKECDVEKDYADAALLMNLKERFCHLTLDVCGAQERSFEVKKWNKRMKYTLQIGDECVVAPLSLFHTELFNITGKLKQAFVQLRSSQQPDPEDCFDAEYIRETGRRNGGRDQLLEGSLPVTGEAAEDDLVVDDVVERDNNIKTSDKDELLYMVNGQIMPIDQAIVRCIERCATEEIKRKMYSCILLVGGSTKFSGFAKWLEQRVTLQLASTSTSYSAFEINAFSKEMDAGMIAWKGAAIMSCLESAPELWIYAGEWEKYGLRILREKAPFIW</sequence>
<protein>
    <submittedName>
        <fullName evidence="2">Actin-related protein 8</fullName>
    </submittedName>
</protein>